<keyword evidence="1" id="KW-0418">Kinase</keyword>
<dbReference type="OrthoDB" id="206224at2157"/>
<accession>A0A1H8WE70</accession>
<reference evidence="2" key="1">
    <citation type="submission" date="2016-10" db="EMBL/GenBank/DDBJ databases">
        <authorList>
            <person name="Varghese N."/>
            <person name="Submissions S."/>
        </authorList>
    </citation>
    <scope>NUCLEOTIDE SEQUENCE [LARGE SCALE GENOMIC DNA]</scope>
    <source>
        <strain evidence="2">IBRC-M 10043</strain>
    </source>
</reference>
<dbReference type="RefSeq" id="WP_092664757.1">
    <property type="nucleotide sequence ID" value="NZ_FOCX01000056.1"/>
</dbReference>
<dbReference type="AlphaFoldDB" id="A0A1H8WE70"/>
<dbReference type="Gene3D" id="3.30.420.40">
    <property type="match status" value="2"/>
</dbReference>
<dbReference type="InterPro" id="IPR000600">
    <property type="entry name" value="ROK"/>
</dbReference>
<protein>
    <submittedName>
        <fullName evidence="1">Glucokinase</fullName>
    </submittedName>
</protein>
<name>A0A1H8WE70_9EURY</name>
<proteinExistence type="predicted"/>
<keyword evidence="1" id="KW-0808">Transferase</keyword>
<organism evidence="1 2">
    <name type="scientific">Halorientalis persicus</name>
    <dbReference type="NCBI Taxonomy" id="1367881"/>
    <lineage>
        <taxon>Archaea</taxon>
        <taxon>Methanobacteriati</taxon>
        <taxon>Methanobacteriota</taxon>
        <taxon>Stenosarchaea group</taxon>
        <taxon>Halobacteria</taxon>
        <taxon>Halobacteriales</taxon>
        <taxon>Haloarculaceae</taxon>
        <taxon>Halorientalis</taxon>
    </lineage>
</organism>
<dbReference type="Proteomes" id="UP000198775">
    <property type="component" value="Unassembled WGS sequence"/>
</dbReference>
<dbReference type="PANTHER" id="PTHR18964">
    <property type="entry name" value="ROK (REPRESSOR, ORF, KINASE) FAMILY"/>
    <property type="match status" value="1"/>
</dbReference>
<sequence>MLAVCVDVGKTTTRVGVYDEDWIVIERSPTSDIATGTKTEFLTGLEKQIRTSVSSQGIDKESIDRIAVAAPGPIDSVSETAYFLHDEPIGIETLSSLAPTYLVNDATCGAVAEHRLGNHDTDDILYVTISTSIGAGVVLGGEIVQGWRGNAGEVGHLKLTDCEIPCPWCDGIGHWMAACSGSQLPALAKSVADKDISEASELFAAATSGETDALAVLDRMHAHNAEALTQLTNILNPEVVVLDGGVVLNNEQEMLEGIDQHFGTGCFNSYPHIEIANLGDRSVLEGLRIICTQSTGMAPIHS</sequence>
<dbReference type="PANTHER" id="PTHR18964:SF149">
    <property type="entry name" value="BIFUNCTIONAL UDP-N-ACETYLGLUCOSAMINE 2-EPIMERASE_N-ACETYLMANNOSAMINE KINASE"/>
    <property type="match status" value="1"/>
</dbReference>
<dbReference type="GO" id="GO:0016301">
    <property type="term" value="F:kinase activity"/>
    <property type="evidence" value="ECO:0007669"/>
    <property type="project" value="UniProtKB-KW"/>
</dbReference>
<evidence type="ECO:0000313" key="1">
    <source>
        <dbReference type="EMBL" id="SEP25931.1"/>
    </source>
</evidence>
<dbReference type="EMBL" id="FOCX01000056">
    <property type="protein sequence ID" value="SEP25931.1"/>
    <property type="molecule type" value="Genomic_DNA"/>
</dbReference>
<dbReference type="Pfam" id="PF00480">
    <property type="entry name" value="ROK"/>
    <property type="match status" value="1"/>
</dbReference>
<evidence type="ECO:0000313" key="2">
    <source>
        <dbReference type="Proteomes" id="UP000198775"/>
    </source>
</evidence>
<keyword evidence="2" id="KW-1185">Reference proteome</keyword>
<gene>
    <name evidence="1" type="ORF">SAMN05216388_105611</name>
</gene>
<dbReference type="InterPro" id="IPR043129">
    <property type="entry name" value="ATPase_NBD"/>
</dbReference>
<dbReference type="SUPFAM" id="SSF53067">
    <property type="entry name" value="Actin-like ATPase domain"/>
    <property type="match status" value="1"/>
</dbReference>